<accession>A0ABD1PYC2</accession>
<keyword evidence="2" id="KW-1185">Reference proteome</keyword>
<sequence>MSASTVFVTVNATSTGHRPSRRNSLPSWLVHKASHRRVTLQMAKMGPELRIKHMNCPRQISGSKKLSITAKSGGVAKSAKAEAMVDLGSRVFPKILRTILKMVKLQNCRIGLWV</sequence>
<name>A0ABD1PYC2_9LAMI</name>
<evidence type="ECO:0000313" key="2">
    <source>
        <dbReference type="Proteomes" id="UP001604277"/>
    </source>
</evidence>
<proteinExistence type="predicted"/>
<organism evidence="1 2">
    <name type="scientific">Forsythia ovata</name>
    <dbReference type="NCBI Taxonomy" id="205694"/>
    <lineage>
        <taxon>Eukaryota</taxon>
        <taxon>Viridiplantae</taxon>
        <taxon>Streptophyta</taxon>
        <taxon>Embryophyta</taxon>
        <taxon>Tracheophyta</taxon>
        <taxon>Spermatophyta</taxon>
        <taxon>Magnoliopsida</taxon>
        <taxon>eudicotyledons</taxon>
        <taxon>Gunneridae</taxon>
        <taxon>Pentapetalae</taxon>
        <taxon>asterids</taxon>
        <taxon>lamiids</taxon>
        <taxon>Lamiales</taxon>
        <taxon>Oleaceae</taxon>
        <taxon>Forsythieae</taxon>
        <taxon>Forsythia</taxon>
    </lineage>
</organism>
<gene>
    <name evidence="1" type="ORF">Fot_50512</name>
</gene>
<protein>
    <submittedName>
        <fullName evidence="1">Uncharacterized protein</fullName>
    </submittedName>
</protein>
<dbReference type="EMBL" id="JBFOLJ010000016">
    <property type="protein sequence ID" value="KAL2468936.1"/>
    <property type="molecule type" value="Genomic_DNA"/>
</dbReference>
<dbReference type="Proteomes" id="UP001604277">
    <property type="component" value="Unassembled WGS sequence"/>
</dbReference>
<comment type="caution">
    <text evidence="1">The sequence shown here is derived from an EMBL/GenBank/DDBJ whole genome shotgun (WGS) entry which is preliminary data.</text>
</comment>
<dbReference type="AlphaFoldDB" id="A0ABD1PYC2"/>
<reference evidence="2" key="1">
    <citation type="submission" date="2024-07" db="EMBL/GenBank/DDBJ databases">
        <title>Two chromosome-level genome assemblies of Korean endemic species Abeliophyllum distichum and Forsythia ovata (Oleaceae).</title>
        <authorList>
            <person name="Jang H."/>
        </authorList>
    </citation>
    <scope>NUCLEOTIDE SEQUENCE [LARGE SCALE GENOMIC DNA]</scope>
</reference>
<evidence type="ECO:0000313" key="1">
    <source>
        <dbReference type="EMBL" id="KAL2468936.1"/>
    </source>
</evidence>